<evidence type="ECO:0000259" key="7">
    <source>
        <dbReference type="PROSITE" id="PS51898"/>
    </source>
</evidence>
<evidence type="ECO:0000256" key="1">
    <source>
        <dbReference type="ARBA" id="ARBA00008857"/>
    </source>
</evidence>
<keyword evidence="2" id="KW-0229">DNA integration</keyword>
<dbReference type="InterPro" id="IPR002104">
    <property type="entry name" value="Integrase_catalytic"/>
</dbReference>
<accession>A0ABY8MLV9</accession>
<dbReference type="PANTHER" id="PTHR30349:SF41">
    <property type="entry name" value="INTEGRASE_RECOMBINASE PROTEIN MJ0367-RELATED"/>
    <property type="match status" value="1"/>
</dbReference>
<name>A0ABY8MLV9_9PSED</name>
<evidence type="ECO:0000256" key="4">
    <source>
        <dbReference type="ARBA" id="ARBA00023172"/>
    </source>
</evidence>
<dbReference type="SUPFAM" id="SSF56349">
    <property type="entry name" value="DNA breaking-rejoining enzymes"/>
    <property type="match status" value="1"/>
</dbReference>
<sequence length="653" mass="75662">MSRHPRLSLIRNSYYFRARLPARLRRALSISEIRVNLKTDSRREATNRAGFYHFLFERMTDDMTDSEQLRLLELDVARSEAKFEERSAKLKAVERQLKELVSWIKNINAEQITSIRLAEYTNFIKRHLSASLLRSEGIDSPNEARALIDSMRLAMDYLEPELEKETPFDESELIAYKRKFKTEFLQIWQQQIQKIKTNRVSAPEPVFNPAHQTVLMPANDTSSAAAPAKQISFTQLHEEELTSKKVKSLKRQNSTNSEYFRYAEKFDILLDGLSICELTVSQVESLYEDLLNLKKSKGAIQRYPTREDLITSDPKKRLTFETIEKHSIRLNTLLKFAKQKGYINLDLSTVDKASIASLMTDEAKTKKHDDEENAEPFTDSEIEKIFDSYLYNKEKSRNIRTVYPYQYFFPFLGAFTGCRINELAQLDVDDIVIASPYPHIKIEGDIDSNIPGSRSLKNEPSKRKIPIHPKLIELGFLEYVVQRKASKEKKLWDGLSWKEKGHYGALATQFFCRLDGPGGYLHHLGIHQVANDKKNFHSFRHTLITKLRNEAIVNLDSKNTEMLIESITGHSAKVKNTSDDYGIHTLERKMEVISRISYGSAMDVMNYASFYRRYRTLIAHSIAKFKRGPRPKKRATKDHNLQQTQQNEKLSIN</sequence>
<dbReference type="Proteomes" id="UP001243713">
    <property type="component" value="Chromosome"/>
</dbReference>
<evidence type="ECO:0000256" key="2">
    <source>
        <dbReference type="ARBA" id="ARBA00022908"/>
    </source>
</evidence>
<protein>
    <submittedName>
        <fullName evidence="8">Site-specific integrase</fullName>
    </submittedName>
</protein>
<feature type="domain" description="Tyr recombinase" evidence="7">
    <location>
        <begin position="372"/>
        <end position="594"/>
    </location>
</feature>
<dbReference type="RefSeq" id="WP_280161499.1">
    <property type="nucleotide sequence ID" value="NZ_CP093428.1"/>
</dbReference>
<dbReference type="InterPro" id="IPR050090">
    <property type="entry name" value="Tyrosine_recombinase_XerCD"/>
</dbReference>
<dbReference type="InterPro" id="IPR011010">
    <property type="entry name" value="DNA_brk_join_enz"/>
</dbReference>
<comment type="similarity">
    <text evidence="1">Belongs to the 'phage' integrase family.</text>
</comment>
<dbReference type="Pfam" id="PF20172">
    <property type="entry name" value="DUF6538"/>
    <property type="match status" value="1"/>
</dbReference>
<dbReference type="PANTHER" id="PTHR30349">
    <property type="entry name" value="PHAGE INTEGRASE-RELATED"/>
    <property type="match status" value="1"/>
</dbReference>
<feature type="compositionally biased region" description="Polar residues" evidence="6">
    <location>
        <begin position="641"/>
        <end position="653"/>
    </location>
</feature>
<reference evidence="8 9" key="1">
    <citation type="submission" date="2022-03" db="EMBL/GenBank/DDBJ databases">
        <title>Plant growth promoting endophytes with ACC deaminase activity.</title>
        <authorList>
            <person name="Charles T."/>
            <person name="Van Dyk A."/>
            <person name="Cheng J."/>
            <person name="Heil J."/>
        </authorList>
    </citation>
    <scope>NUCLEOTIDE SEQUENCE [LARGE SCALE GENOMIC DNA]</scope>
    <source>
        <strain evidence="8 9">8R6</strain>
    </source>
</reference>
<evidence type="ECO:0000313" key="9">
    <source>
        <dbReference type="Proteomes" id="UP001243713"/>
    </source>
</evidence>
<feature type="compositionally biased region" description="Basic residues" evidence="6">
    <location>
        <begin position="625"/>
        <end position="636"/>
    </location>
</feature>
<dbReference type="EMBL" id="CP093428">
    <property type="protein sequence ID" value="WGK88328.1"/>
    <property type="molecule type" value="Genomic_DNA"/>
</dbReference>
<keyword evidence="4" id="KW-0233">DNA recombination</keyword>
<organism evidence="8 9">
    <name type="scientific">Pseudomonas migulae</name>
    <dbReference type="NCBI Taxonomy" id="78543"/>
    <lineage>
        <taxon>Bacteria</taxon>
        <taxon>Pseudomonadati</taxon>
        <taxon>Pseudomonadota</taxon>
        <taxon>Gammaproteobacteria</taxon>
        <taxon>Pseudomonadales</taxon>
        <taxon>Pseudomonadaceae</taxon>
        <taxon>Pseudomonas</taxon>
    </lineage>
</organism>
<evidence type="ECO:0000256" key="6">
    <source>
        <dbReference type="SAM" id="MobiDB-lite"/>
    </source>
</evidence>
<keyword evidence="3" id="KW-0238">DNA-binding</keyword>
<evidence type="ECO:0000256" key="5">
    <source>
        <dbReference type="SAM" id="Coils"/>
    </source>
</evidence>
<feature type="coiled-coil region" evidence="5">
    <location>
        <begin position="76"/>
        <end position="110"/>
    </location>
</feature>
<feature type="region of interest" description="Disordered" evidence="6">
    <location>
        <begin position="625"/>
        <end position="653"/>
    </location>
</feature>
<dbReference type="CDD" id="cd01184">
    <property type="entry name" value="INT_C_like_1"/>
    <property type="match status" value="1"/>
</dbReference>
<evidence type="ECO:0000313" key="8">
    <source>
        <dbReference type="EMBL" id="WGK88328.1"/>
    </source>
</evidence>
<evidence type="ECO:0000256" key="3">
    <source>
        <dbReference type="ARBA" id="ARBA00023125"/>
    </source>
</evidence>
<keyword evidence="5" id="KW-0175">Coiled coil</keyword>
<dbReference type="Gene3D" id="1.10.443.10">
    <property type="entry name" value="Intergrase catalytic core"/>
    <property type="match status" value="1"/>
</dbReference>
<dbReference type="PROSITE" id="PS51898">
    <property type="entry name" value="TYR_RECOMBINASE"/>
    <property type="match status" value="1"/>
</dbReference>
<proteinExistence type="inferred from homology"/>
<keyword evidence="9" id="KW-1185">Reference proteome</keyword>
<dbReference type="InterPro" id="IPR013762">
    <property type="entry name" value="Integrase-like_cat_sf"/>
</dbReference>
<gene>
    <name evidence="8" type="ORF">MOQ58_17500</name>
</gene>
<dbReference type="InterPro" id="IPR046668">
    <property type="entry name" value="DUF6538"/>
</dbReference>